<proteinExistence type="predicted"/>
<dbReference type="PROSITE" id="PS00893">
    <property type="entry name" value="NUDIX_BOX"/>
    <property type="match status" value="1"/>
</dbReference>
<dbReference type="InterPro" id="IPR013078">
    <property type="entry name" value="His_Pase_superF_clade-1"/>
</dbReference>
<dbReference type="Gene3D" id="3.40.50.1240">
    <property type="entry name" value="Phosphoglycerate mutase-like"/>
    <property type="match status" value="1"/>
</dbReference>
<dbReference type="CDD" id="cd03673">
    <property type="entry name" value="NUDIX_Ap6A_hydrolase"/>
    <property type="match status" value="1"/>
</dbReference>
<evidence type="ECO:0000259" key="2">
    <source>
        <dbReference type="PROSITE" id="PS51462"/>
    </source>
</evidence>
<accession>A0ABU8ZL94</accession>
<dbReference type="SUPFAM" id="SSF53254">
    <property type="entry name" value="Phosphoglycerate mutase-like"/>
    <property type="match status" value="1"/>
</dbReference>
<dbReference type="EMBL" id="JBANBB010000001">
    <property type="protein sequence ID" value="MEK0306011.1"/>
    <property type="molecule type" value="Genomic_DNA"/>
</dbReference>
<dbReference type="InterPro" id="IPR029033">
    <property type="entry name" value="His_PPase_superfam"/>
</dbReference>
<keyword evidence="4" id="KW-1185">Reference proteome</keyword>
<dbReference type="Proteomes" id="UP001373159">
    <property type="component" value="Unassembled WGS sequence"/>
</dbReference>
<dbReference type="PANTHER" id="PTHR21340:SF0">
    <property type="entry name" value="BIS(5'-NUCLEOSYL)-TETRAPHOSPHATASE [ASYMMETRICAL]"/>
    <property type="match status" value="1"/>
</dbReference>
<dbReference type="Pfam" id="PF00293">
    <property type="entry name" value="NUDIX"/>
    <property type="match status" value="1"/>
</dbReference>
<feature type="domain" description="Nudix hydrolase" evidence="2">
    <location>
        <begin position="28"/>
        <end position="177"/>
    </location>
</feature>
<protein>
    <submittedName>
        <fullName evidence="3">NUDIX domain-containing protein</fullName>
    </submittedName>
</protein>
<organism evidence="3 4">
    <name type="scientific">Bifidobacterium favimelis</name>
    <dbReference type="NCBI Taxonomy" id="3122979"/>
    <lineage>
        <taxon>Bacteria</taxon>
        <taxon>Bacillati</taxon>
        <taxon>Actinomycetota</taxon>
        <taxon>Actinomycetes</taxon>
        <taxon>Bifidobacteriales</taxon>
        <taxon>Bifidobacteriaceae</taxon>
        <taxon>Bifidobacterium</taxon>
    </lineage>
</organism>
<dbReference type="InterPro" id="IPR051325">
    <property type="entry name" value="Nudix_hydrolase_domain"/>
</dbReference>
<dbReference type="SMART" id="SM00855">
    <property type="entry name" value="PGAM"/>
    <property type="match status" value="1"/>
</dbReference>
<dbReference type="InterPro" id="IPR015797">
    <property type="entry name" value="NUDIX_hydrolase-like_dom_sf"/>
</dbReference>
<gene>
    <name evidence="3" type="ORF">V8P97_00750</name>
</gene>
<dbReference type="Gene3D" id="3.90.79.10">
    <property type="entry name" value="Nucleoside Triphosphate Pyrophosphohydrolase"/>
    <property type="match status" value="1"/>
</dbReference>
<evidence type="ECO:0000256" key="1">
    <source>
        <dbReference type="ARBA" id="ARBA00022801"/>
    </source>
</evidence>
<sequence length="363" mass="40203">MSKTVEAAGAIVYRRRRDFPGWMKFSDDGRPPAGACNRSLLEDLELCLVHRPKYDDWSWPKGKLEARESSAQAAVREVGEETGLLIRLGPYLGDAEYPLGDEGGGKNPGAEGLKHIRYWMGVPLEDRSGIPSIQDLLGPIRRPDPEEIDQTRWASAWEARNLLTHPSDRDILDAFIDRVDEGGALARQLIIVRHGKAVARKEWKGKDSDRPLTPKGAGASYALARELACFAPDLVLSSPWKRCVQTLRPYADETGQEIATVDCLTESAYRKHPQAALTWLDHQMGNLMEGEVTTVVCMHRPVLEGIFDRLRGLCLSRDLAKRLSPHSPYMPTGTAVVISLACTDGSDGKPSIIDIQKVTPLVY</sequence>
<dbReference type="Pfam" id="PF00300">
    <property type="entry name" value="His_Phos_1"/>
    <property type="match status" value="1"/>
</dbReference>
<dbReference type="InterPro" id="IPR020084">
    <property type="entry name" value="NUDIX_hydrolase_CS"/>
</dbReference>
<comment type="caution">
    <text evidence="3">The sequence shown here is derived from an EMBL/GenBank/DDBJ whole genome shotgun (WGS) entry which is preliminary data.</text>
</comment>
<name>A0ABU8ZL94_9BIFI</name>
<dbReference type="InterPro" id="IPR000086">
    <property type="entry name" value="NUDIX_hydrolase_dom"/>
</dbReference>
<keyword evidence="1" id="KW-0378">Hydrolase</keyword>
<evidence type="ECO:0000313" key="4">
    <source>
        <dbReference type="Proteomes" id="UP001373159"/>
    </source>
</evidence>
<dbReference type="RefSeq" id="WP_340468553.1">
    <property type="nucleotide sequence ID" value="NZ_JBANBB010000001.1"/>
</dbReference>
<dbReference type="PROSITE" id="PS51462">
    <property type="entry name" value="NUDIX"/>
    <property type="match status" value="1"/>
</dbReference>
<evidence type="ECO:0000313" key="3">
    <source>
        <dbReference type="EMBL" id="MEK0306011.1"/>
    </source>
</evidence>
<dbReference type="SUPFAM" id="SSF55811">
    <property type="entry name" value="Nudix"/>
    <property type="match status" value="1"/>
</dbReference>
<dbReference type="PANTHER" id="PTHR21340">
    <property type="entry name" value="DIADENOSINE 5,5-P1,P4-TETRAPHOSPHATE PYROPHOSPHOHYDROLASE MUTT"/>
    <property type="match status" value="1"/>
</dbReference>
<reference evidence="3 4" key="1">
    <citation type="submission" date="2024-02" db="EMBL/GenBank/DDBJ databases">
        <title>Bifidobacterium honeyensis sp. nov., isolated from the comb honey.</title>
        <authorList>
            <person name="Liu W."/>
            <person name="Li Y."/>
        </authorList>
    </citation>
    <scope>NUCLEOTIDE SEQUENCE [LARGE SCALE GENOMIC DNA]</scope>
    <source>
        <strain evidence="3 4">IMAU50988</strain>
    </source>
</reference>
<dbReference type="CDD" id="cd07067">
    <property type="entry name" value="HP_PGM_like"/>
    <property type="match status" value="1"/>
</dbReference>